<reference evidence="4" key="2">
    <citation type="submission" date="2015-01" db="EMBL/GenBank/DDBJ databases">
        <title>Evolutionary Origins and Diversification of the Mycorrhizal Mutualists.</title>
        <authorList>
            <consortium name="DOE Joint Genome Institute"/>
            <consortium name="Mycorrhizal Genomics Consortium"/>
            <person name="Kohler A."/>
            <person name="Kuo A."/>
            <person name="Nagy L.G."/>
            <person name="Floudas D."/>
            <person name="Copeland A."/>
            <person name="Barry K.W."/>
            <person name="Cichocki N."/>
            <person name="Veneault-Fourrey C."/>
            <person name="LaButti K."/>
            <person name="Lindquist E.A."/>
            <person name="Lipzen A."/>
            <person name="Lundell T."/>
            <person name="Morin E."/>
            <person name="Murat C."/>
            <person name="Riley R."/>
            <person name="Ohm R."/>
            <person name="Sun H."/>
            <person name="Tunlid A."/>
            <person name="Henrissat B."/>
            <person name="Grigoriev I.V."/>
            <person name="Hibbett D.S."/>
            <person name="Martin F."/>
        </authorList>
    </citation>
    <scope>NUCLEOTIDE SEQUENCE [LARGE SCALE GENOMIC DNA]</scope>
    <source>
        <strain evidence="4">F 1598</strain>
    </source>
</reference>
<keyword evidence="4" id="KW-1185">Reference proteome</keyword>
<name>A0A0C3B4N5_PILCF</name>
<dbReference type="InParanoid" id="A0A0C3B4N5"/>
<reference evidence="3 4" key="1">
    <citation type="submission" date="2014-04" db="EMBL/GenBank/DDBJ databases">
        <authorList>
            <consortium name="DOE Joint Genome Institute"/>
            <person name="Kuo A."/>
            <person name="Tarkka M."/>
            <person name="Buscot F."/>
            <person name="Kohler A."/>
            <person name="Nagy L.G."/>
            <person name="Floudas D."/>
            <person name="Copeland A."/>
            <person name="Barry K.W."/>
            <person name="Cichocki N."/>
            <person name="Veneault-Fourrey C."/>
            <person name="LaButti K."/>
            <person name="Lindquist E.A."/>
            <person name="Lipzen A."/>
            <person name="Lundell T."/>
            <person name="Morin E."/>
            <person name="Murat C."/>
            <person name="Sun H."/>
            <person name="Tunlid A."/>
            <person name="Henrissat B."/>
            <person name="Grigoriev I.V."/>
            <person name="Hibbett D.S."/>
            <person name="Martin F."/>
            <person name="Nordberg H.P."/>
            <person name="Cantor M.N."/>
            <person name="Hua S.X."/>
        </authorList>
    </citation>
    <scope>NUCLEOTIDE SEQUENCE [LARGE SCALE GENOMIC DNA]</scope>
    <source>
        <strain evidence="3 4">F 1598</strain>
    </source>
</reference>
<dbReference type="AlphaFoldDB" id="A0A0C3B4N5"/>
<dbReference type="OrthoDB" id="2668963at2759"/>
<accession>A0A0C3B4N5</accession>
<organism evidence="3 4">
    <name type="scientific">Piloderma croceum (strain F 1598)</name>
    <dbReference type="NCBI Taxonomy" id="765440"/>
    <lineage>
        <taxon>Eukaryota</taxon>
        <taxon>Fungi</taxon>
        <taxon>Dikarya</taxon>
        <taxon>Basidiomycota</taxon>
        <taxon>Agaricomycotina</taxon>
        <taxon>Agaricomycetes</taxon>
        <taxon>Agaricomycetidae</taxon>
        <taxon>Atheliales</taxon>
        <taxon>Atheliaceae</taxon>
        <taxon>Piloderma</taxon>
    </lineage>
</organism>
<evidence type="ECO:0000256" key="1">
    <source>
        <dbReference type="ARBA" id="ARBA00023125"/>
    </source>
</evidence>
<evidence type="ECO:0000259" key="2">
    <source>
        <dbReference type="PROSITE" id="PS51253"/>
    </source>
</evidence>
<protein>
    <recommendedName>
        <fullName evidence="2">HTH CENPB-type domain-containing protein</fullName>
    </recommendedName>
</protein>
<dbReference type="GO" id="GO:0003677">
    <property type="term" value="F:DNA binding"/>
    <property type="evidence" value="ECO:0007669"/>
    <property type="project" value="UniProtKB-KW"/>
</dbReference>
<dbReference type="EMBL" id="KN833146">
    <property type="protein sequence ID" value="KIM72257.1"/>
    <property type="molecule type" value="Genomic_DNA"/>
</dbReference>
<sequence>MEQAVAMYHAEQAKVVPEKKKSLHIVCREIESEHKRATGREVHLDPSTLNRLYKGGQRLTNFNATKSWLLKGEVEKVIEYALTTAERGFPLSHQRLKEHVDDICHARLGDKFLAAEVGANWTERFVTKHSKWLTMYTPRLLDSKQAWAINPTTNAAWFKLLGETLESGDDGK</sequence>
<evidence type="ECO:0000313" key="4">
    <source>
        <dbReference type="Proteomes" id="UP000054166"/>
    </source>
</evidence>
<feature type="domain" description="HTH CENPB-type" evidence="2">
    <location>
        <begin position="61"/>
        <end position="135"/>
    </location>
</feature>
<keyword evidence="1" id="KW-0238">DNA-binding</keyword>
<evidence type="ECO:0000313" key="3">
    <source>
        <dbReference type="EMBL" id="KIM72257.1"/>
    </source>
</evidence>
<dbReference type="PROSITE" id="PS51253">
    <property type="entry name" value="HTH_CENPB"/>
    <property type="match status" value="1"/>
</dbReference>
<proteinExistence type="predicted"/>
<gene>
    <name evidence="3" type="ORF">PILCRDRAFT_82026</name>
</gene>
<dbReference type="HOGENOM" id="CLU_076148_1_0_1"/>
<dbReference type="InterPro" id="IPR006600">
    <property type="entry name" value="HTH_CenpB_DNA-bd_dom"/>
</dbReference>
<dbReference type="Proteomes" id="UP000054166">
    <property type="component" value="Unassembled WGS sequence"/>
</dbReference>